<sequence length="58" mass="6869">MVLNYEGINDKRKMALLKICIGAEALRRLSSKESYTEMTTEFKIWDITNFLSNRLFKH</sequence>
<evidence type="ECO:0000313" key="2">
    <source>
        <dbReference type="Proteomes" id="UP000078046"/>
    </source>
</evidence>
<organism evidence="1 2">
    <name type="scientific">Intoshia linei</name>
    <dbReference type="NCBI Taxonomy" id="1819745"/>
    <lineage>
        <taxon>Eukaryota</taxon>
        <taxon>Metazoa</taxon>
        <taxon>Spiralia</taxon>
        <taxon>Lophotrochozoa</taxon>
        <taxon>Mesozoa</taxon>
        <taxon>Orthonectida</taxon>
        <taxon>Rhopaluridae</taxon>
        <taxon>Intoshia</taxon>
    </lineage>
</organism>
<gene>
    <name evidence="1" type="ORF">A3Q56_07753</name>
</gene>
<evidence type="ECO:0000313" key="1">
    <source>
        <dbReference type="EMBL" id="OAF64543.1"/>
    </source>
</evidence>
<dbReference type="EMBL" id="LWCA01001761">
    <property type="protein sequence ID" value="OAF64543.1"/>
    <property type="molecule type" value="Genomic_DNA"/>
</dbReference>
<dbReference type="AlphaFoldDB" id="A0A177AT45"/>
<keyword evidence="2" id="KW-1185">Reference proteome</keyword>
<comment type="caution">
    <text evidence="1">The sequence shown here is derived from an EMBL/GenBank/DDBJ whole genome shotgun (WGS) entry which is preliminary data.</text>
</comment>
<reference evidence="1 2" key="1">
    <citation type="submission" date="2016-04" db="EMBL/GenBank/DDBJ databases">
        <title>The genome of Intoshia linei affirms orthonectids as highly simplified spiralians.</title>
        <authorList>
            <person name="Mikhailov K.V."/>
            <person name="Slusarev G.S."/>
            <person name="Nikitin M.A."/>
            <person name="Logacheva M.D."/>
            <person name="Penin A."/>
            <person name="Aleoshin V."/>
            <person name="Panchin Y.V."/>
        </authorList>
    </citation>
    <scope>NUCLEOTIDE SEQUENCE [LARGE SCALE GENOMIC DNA]</scope>
    <source>
        <strain evidence="1">Intl2013</strain>
        <tissue evidence="1">Whole animal</tissue>
    </source>
</reference>
<accession>A0A177AT45</accession>
<protein>
    <submittedName>
        <fullName evidence="1">Uncharacterized protein</fullName>
    </submittedName>
</protein>
<name>A0A177AT45_9BILA</name>
<dbReference type="Proteomes" id="UP000078046">
    <property type="component" value="Unassembled WGS sequence"/>
</dbReference>
<proteinExistence type="predicted"/>